<feature type="transmembrane region" description="Helical" evidence="5">
    <location>
        <begin position="102"/>
        <end position="126"/>
    </location>
</feature>
<feature type="transmembrane region" description="Helical" evidence="5">
    <location>
        <begin position="57"/>
        <end position="81"/>
    </location>
</feature>
<keyword evidence="8" id="KW-1185">Reference proteome</keyword>
<proteinExistence type="inferred from homology"/>
<feature type="region of interest" description="Disordered" evidence="6">
    <location>
        <begin position="837"/>
        <end position="867"/>
    </location>
</feature>
<evidence type="ECO:0000256" key="1">
    <source>
        <dbReference type="ARBA" id="ARBA00022475"/>
    </source>
</evidence>
<comment type="similarity">
    <text evidence="5">Belongs to the UPF0182 family.</text>
</comment>
<dbReference type="Proteomes" id="UP000830167">
    <property type="component" value="Chromosome"/>
</dbReference>
<evidence type="ECO:0000313" key="7">
    <source>
        <dbReference type="EMBL" id="UOF92132.1"/>
    </source>
</evidence>
<keyword evidence="1 5" id="KW-1003">Cell membrane</keyword>
<dbReference type="PANTHER" id="PTHR39344">
    <property type="entry name" value="UPF0182 PROTEIN SLL1060"/>
    <property type="match status" value="1"/>
</dbReference>
<feature type="transmembrane region" description="Helical" evidence="5">
    <location>
        <begin position="15"/>
        <end position="37"/>
    </location>
</feature>
<evidence type="ECO:0000256" key="5">
    <source>
        <dbReference type="HAMAP-Rule" id="MF_01600"/>
    </source>
</evidence>
<keyword evidence="2 5" id="KW-0812">Transmembrane</keyword>
<evidence type="ECO:0000256" key="4">
    <source>
        <dbReference type="ARBA" id="ARBA00023136"/>
    </source>
</evidence>
<evidence type="ECO:0000256" key="6">
    <source>
        <dbReference type="SAM" id="MobiDB-lite"/>
    </source>
</evidence>
<dbReference type="EMBL" id="CP089291">
    <property type="protein sequence ID" value="UOF92132.1"/>
    <property type="molecule type" value="Genomic_DNA"/>
</dbReference>
<protein>
    <recommendedName>
        <fullName evidence="5">UPF0182 protein LSG31_08025</fullName>
    </recommendedName>
</protein>
<dbReference type="Pfam" id="PF03699">
    <property type="entry name" value="UPF0182"/>
    <property type="match status" value="1"/>
</dbReference>
<reference evidence="7" key="1">
    <citation type="submission" date="2021-12" db="EMBL/GenBank/DDBJ databases">
        <title>Alicyclobacillaceae gen. nov., sp. nov., isolated from chalcocite enrichment system.</title>
        <authorList>
            <person name="Jiang Z."/>
        </authorList>
    </citation>
    <scope>NUCLEOTIDE SEQUENCE</scope>
    <source>
        <strain evidence="7">MYW30-H2</strain>
    </source>
</reference>
<sequence length="910" mass="101992">MGIFRNKQQGRSGNWLRWMAGIVVVCIVLLTACIRLITEYEWQASVHYAEVYITRIAASIGIEVIGFLLYAVVLFGTFFIIRRNLIKSGNHVFGNPILSKMYWIVGALFTLFIAGIGGGSLSSIGWREALLFFDHVPFAASDPVFHKNIAFYVFELPVYEIVLHACMVLVFLAGIMAPAAYFIFAPLKKEILMDRKARRHVAAIWALFLILWGIGYYLNRYDLLYDDSGVVYGAGYTQIHVQLPYDVAAMVISIVGAALLYAGVLRGKLKWAATGPLALVALMIVGGIVQLWVQKVNVGGNEVAYETPYLKRNIEATRAAFGIDAKHVADQQMDPTGTITGKEIARNADTIKNIRINDVREVGEVLNQLQGLKPYYHFNDVDVDRYQGQEVYISARSLQPEKLPQRAQTWLNQTLVYTHGYGAVVSPVNQVTADGLPEFLAKDMPQAGTFGIRRPEIYFDESTAKPVIVDATLPEFNYPNGDTDITSRYSGKAGISLGGWNRLLFAWRQESLKLLTSPQISANSKILFHRNIYERLQEIAPFLQFDQDAYLVKRDNGHLVWIVDAYTTSSRYPYSEGTTFNGQTINYIRNSVKAVVDAYDGTVQLYRVDPNDPIAASYAKIFPNLFAKVIPDDIKAHFRYPEHLFSVQANTLLTYHVNDPQSFYNRDDVWSVANEVFNGKPIPIQPLYQMMKLPQQNQSEFVLTLPITPQHKDNLVAWMVARNDGDNYGRLELYEFPRGKLIYGPLQVESRIDQEPSVSQQLTLWNQQGSHVIRGNLLPIFIDKGLLYVEPIYIQADRAGALPQVKRVIVVYQDKIVMEDSIAAAFEKLFGTGQSSGNAVSQRDLGQGKPSPAGQSQTPGSGTDQKQLADQAYQILQQYQQATAKGDFEAAGKALKQLQDVLKQLKGTIQ</sequence>
<feature type="transmembrane region" description="Helical" evidence="5">
    <location>
        <begin position="247"/>
        <end position="264"/>
    </location>
</feature>
<keyword evidence="3 5" id="KW-1133">Transmembrane helix</keyword>
<keyword evidence="4 5" id="KW-0472">Membrane</keyword>
<accession>A0ABY4CNS6</accession>
<dbReference type="RefSeq" id="WP_347438817.1">
    <property type="nucleotide sequence ID" value="NZ_CP089291.1"/>
</dbReference>
<evidence type="ECO:0000256" key="3">
    <source>
        <dbReference type="ARBA" id="ARBA00022989"/>
    </source>
</evidence>
<dbReference type="PANTHER" id="PTHR39344:SF1">
    <property type="entry name" value="UPF0182 PROTEIN SLL1060"/>
    <property type="match status" value="1"/>
</dbReference>
<gene>
    <name evidence="7" type="ORF">LSG31_08025</name>
</gene>
<feature type="compositionally biased region" description="Polar residues" evidence="6">
    <location>
        <begin position="853"/>
        <end position="866"/>
    </location>
</feature>
<feature type="transmembrane region" description="Helical" evidence="5">
    <location>
        <begin position="199"/>
        <end position="218"/>
    </location>
</feature>
<name>A0ABY4CNS6_9BACL</name>
<dbReference type="HAMAP" id="MF_01600">
    <property type="entry name" value="UPF0182"/>
    <property type="match status" value="1"/>
</dbReference>
<feature type="transmembrane region" description="Helical" evidence="5">
    <location>
        <begin position="161"/>
        <end position="187"/>
    </location>
</feature>
<dbReference type="InterPro" id="IPR005372">
    <property type="entry name" value="UPF0182"/>
</dbReference>
<dbReference type="PROSITE" id="PS51257">
    <property type="entry name" value="PROKAR_LIPOPROTEIN"/>
    <property type="match status" value="1"/>
</dbReference>
<organism evidence="7 8">
    <name type="scientific">Fodinisporobacter ferrooxydans</name>
    <dbReference type="NCBI Taxonomy" id="2901836"/>
    <lineage>
        <taxon>Bacteria</taxon>
        <taxon>Bacillati</taxon>
        <taxon>Bacillota</taxon>
        <taxon>Bacilli</taxon>
        <taxon>Bacillales</taxon>
        <taxon>Alicyclobacillaceae</taxon>
        <taxon>Fodinisporobacter</taxon>
    </lineage>
</organism>
<comment type="subcellular location">
    <subcellularLocation>
        <location evidence="5">Cell membrane</location>
        <topology evidence="5">Multi-pass membrane protein</topology>
    </subcellularLocation>
</comment>
<feature type="transmembrane region" description="Helical" evidence="5">
    <location>
        <begin position="271"/>
        <end position="293"/>
    </location>
</feature>
<evidence type="ECO:0000313" key="8">
    <source>
        <dbReference type="Proteomes" id="UP000830167"/>
    </source>
</evidence>
<evidence type="ECO:0000256" key="2">
    <source>
        <dbReference type="ARBA" id="ARBA00022692"/>
    </source>
</evidence>